<accession>L1L3X8</accession>
<proteinExistence type="predicted"/>
<name>L1L3X8_9ACTN</name>
<evidence type="ECO:0000313" key="3">
    <source>
        <dbReference type="Proteomes" id="UP000010411"/>
    </source>
</evidence>
<reference evidence="2 3" key="1">
    <citation type="submission" date="2012-11" db="EMBL/GenBank/DDBJ databases">
        <authorList>
            <person name="Huguet-Tapia J.C."/>
            <person name="Durkin A.S."/>
            <person name="Pettis G.S."/>
            <person name="Badger J.H."/>
        </authorList>
    </citation>
    <scope>NUCLEOTIDE SEQUENCE [LARGE SCALE GENOMIC DNA]</scope>
    <source>
        <strain evidence="2 3">91-03</strain>
    </source>
</reference>
<feature type="region of interest" description="Disordered" evidence="1">
    <location>
        <begin position="1"/>
        <end position="21"/>
    </location>
</feature>
<dbReference type="Proteomes" id="UP000010411">
    <property type="component" value="Unassembled WGS sequence"/>
</dbReference>
<dbReference type="EMBL" id="AEJC01000149">
    <property type="protein sequence ID" value="EKX67504.1"/>
    <property type="molecule type" value="Genomic_DNA"/>
</dbReference>
<dbReference type="AlphaFoldDB" id="L1L3X8"/>
<evidence type="ECO:0000313" key="2">
    <source>
        <dbReference type="EMBL" id="EKX67504.1"/>
    </source>
</evidence>
<keyword evidence="3" id="KW-1185">Reference proteome</keyword>
<evidence type="ECO:0000256" key="1">
    <source>
        <dbReference type="SAM" id="MobiDB-lite"/>
    </source>
</evidence>
<gene>
    <name evidence="2" type="ORF">STRIP9103_07672</name>
</gene>
<protein>
    <submittedName>
        <fullName evidence="2">Uncharacterized protein</fullName>
    </submittedName>
</protein>
<organism evidence="2 3">
    <name type="scientific">Streptomyces ipomoeae 91-03</name>
    <dbReference type="NCBI Taxonomy" id="698759"/>
    <lineage>
        <taxon>Bacteria</taxon>
        <taxon>Bacillati</taxon>
        <taxon>Actinomycetota</taxon>
        <taxon>Actinomycetes</taxon>
        <taxon>Kitasatosporales</taxon>
        <taxon>Streptomycetaceae</taxon>
        <taxon>Streptomyces</taxon>
    </lineage>
</organism>
<dbReference type="PATRIC" id="fig|698759.3.peg.1940"/>
<sequence>MRVDDDRVALSDRPPGLRGQSFRAVGTREQGEEAAVGGVDVEPDAMAFLQGQGLVDGVDGTEAGAASASGMVVIPTTRRPQTAVTGRPQTVVTRRCPPGPCLRRRAPGGAARTRWRFLLRGSIHCPRKPWSISVVIDFRPGENLIVDSHRRPSG</sequence>
<comment type="caution">
    <text evidence="2">The sequence shown here is derived from an EMBL/GenBank/DDBJ whole genome shotgun (WGS) entry which is preliminary data.</text>
</comment>
<feature type="compositionally biased region" description="Basic and acidic residues" evidence="1">
    <location>
        <begin position="1"/>
        <end position="10"/>
    </location>
</feature>